<evidence type="ECO:0000313" key="2">
    <source>
        <dbReference type="Proteomes" id="UP001208771"/>
    </source>
</evidence>
<dbReference type="AlphaFoldDB" id="A0AAE3MYK7"/>
<sequence>MDILSWSIIGVLLILLAFYSSRLAHNDDEGKNDIGLALLDFGRAFPNEAIRSLHFTNEGAAVFVRLFDNRAGFMRKVRGGHYACRLIAPGAVRVQPLENGRGFAVDFTDDPPYSGTFEFASAPEAAEVSLWLLENYVHPEDREEPAPSAERA</sequence>
<comment type="caution">
    <text evidence="1">The sequence shown here is derived from an EMBL/GenBank/DDBJ whole genome shotgun (WGS) entry which is preliminary data.</text>
</comment>
<name>A0AAE3MYK7_9HYPH</name>
<evidence type="ECO:0000313" key="1">
    <source>
        <dbReference type="EMBL" id="MCX8997578.1"/>
    </source>
</evidence>
<proteinExistence type="predicted"/>
<gene>
    <name evidence="1" type="ORF">NOF55_10710</name>
</gene>
<dbReference type="RefSeq" id="WP_306411362.1">
    <property type="nucleotide sequence ID" value="NZ_JANFPI010000003.1"/>
</dbReference>
<dbReference type="EMBL" id="JANFPI010000003">
    <property type="protein sequence ID" value="MCX8997578.1"/>
    <property type="molecule type" value="Genomic_DNA"/>
</dbReference>
<dbReference type="Proteomes" id="UP001208771">
    <property type="component" value="Unassembled WGS sequence"/>
</dbReference>
<protein>
    <submittedName>
        <fullName evidence="1">Uncharacterized protein</fullName>
    </submittedName>
</protein>
<organism evidence="1 2">
    <name type="scientific">Ectorhizobium quercum</name>
    <dbReference type="NCBI Taxonomy" id="2965071"/>
    <lineage>
        <taxon>Bacteria</taxon>
        <taxon>Pseudomonadati</taxon>
        <taxon>Pseudomonadota</taxon>
        <taxon>Alphaproteobacteria</taxon>
        <taxon>Hyphomicrobiales</taxon>
        <taxon>Rhizobiaceae</taxon>
        <taxon>Ectorhizobium</taxon>
    </lineage>
</organism>
<reference evidence="1" key="1">
    <citation type="submission" date="2022-07" db="EMBL/GenBank/DDBJ databases">
        <title>Ectorhizobium quercum gen.nov., sp. nov.</title>
        <authorList>
            <person name="Ma T."/>
            <person name="Li Y."/>
        </authorList>
    </citation>
    <scope>NUCLEOTIDE SEQUENCE</scope>
    <source>
        <strain evidence="1">BDR2-2</strain>
    </source>
</reference>
<accession>A0AAE3MYK7</accession>
<keyword evidence="2" id="KW-1185">Reference proteome</keyword>